<keyword evidence="2" id="KW-0732">Signal</keyword>
<dbReference type="Proteomes" id="UP000027361">
    <property type="component" value="Unassembled WGS sequence"/>
</dbReference>
<evidence type="ECO:0000256" key="2">
    <source>
        <dbReference type="SAM" id="SignalP"/>
    </source>
</evidence>
<dbReference type="RefSeq" id="XP_013239777.1">
    <property type="nucleotide sequence ID" value="XM_013384323.1"/>
</dbReference>
<dbReference type="InParanoid" id="A0A066V9E3"/>
<keyword evidence="4" id="KW-1185">Reference proteome</keyword>
<dbReference type="OrthoDB" id="3366886at2759"/>
<reference evidence="3 4" key="1">
    <citation type="submission" date="2014-05" db="EMBL/GenBank/DDBJ databases">
        <title>Draft genome sequence of a rare smut relative, Tilletiaria anomala UBC 951.</title>
        <authorList>
            <consortium name="DOE Joint Genome Institute"/>
            <person name="Toome M."/>
            <person name="Kuo A."/>
            <person name="Henrissat B."/>
            <person name="Lipzen A."/>
            <person name="Tritt A."/>
            <person name="Yoshinaga Y."/>
            <person name="Zane M."/>
            <person name="Barry K."/>
            <person name="Grigoriev I.V."/>
            <person name="Spatafora J.W."/>
            <person name="Aimea M.C."/>
        </authorList>
    </citation>
    <scope>NUCLEOTIDE SEQUENCE [LARGE SCALE GENOMIC DNA]</scope>
    <source>
        <strain evidence="3 4">UBC 951</strain>
    </source>
</reference>
<feature type="signal peptide" evidence="2">
    <location>
        <begin position="1"/>
        <end position="25"/>
    </location>
</feature>
<evidence type="ECO:0000256" key="1">
    <source>
        <dbReference type="SAM" id="MobiDB-lite"/>
    </source>
</evidence>
<dbReference type="HOGENOM" id="CLU_1278413_0_0_1"/>
<evidence type="ECO:0008006" key="5">
    <source>
        <dbReference type="Google" id="ProtNLM"/>
    </source>
</evidence>
<feature type="region of interest" description="Disordered" evidence="1">
    <location>
        <begin position="98"/>
        <end position="118"/>
    </location>
</feature>
<feature type="chain" id="PRO_5001632811" description="Secreted protein" evidence="2">
    <location>
        <begin position="26"/>
        <end position="216"/>
    </location>
</feature>
<feature type="compositionally biased region" description="Low complexity" evidence="1">
    <location>
        <begin position="106"/>
        <end position="117"/>
    </location>
</feature>
<evidence type="ECO:0000313" key="4">
    <source>
        <dbReference type="Proteomes" id="UP000027361"/>
    </source>
</evidence>
<name>A0A066V9E3_TILAU</name>
<accession>A0A066V9E3</accession>
<organism evidence="3 4">
    <name type="scientific">Tilletiaria anomala (strain ATCC 24038 / CBS 436.72 / UBC 951)</name>
    <dbReference type="NCBI Taxonomy" id="1037660"/>
    <lineage>
        <taxon>Eukaryota</taxon>
        <taxon>Fungi</taxon>
        <taxon>Dikarya</taxon>
        <taxon>Basidiomycota</taxon>
        <taxon>Ustilaginomycotina</taxon>
        <taxon>Exobasidiomycetes</taxon>
        <taxon>Georgefischeriales</taxon>
        <taxon>Tilletiariaceae</taxon>
        <taxon>Tilletiaria</taxon>
    </lineage>
</organism>
<sequence>MRLTSSLSLAIALLLCVLHVGEVSTSPIAMPLTRRIPRTLFAPSTSLLGRRKWNVGSDSSNSSSHVIGALTRRTEARASDSSLAGLIASPPPMMALERRQDDESAATDSASSDSSGSGYCPDPPYDDGFYHPGKLCACCKPFATYDDGFYHPGFRTSAQAAAAGLDVPDADGFTPDPPFDDGLYHPGRKCATCRPYNWVPATPPDDPPADSGSESG</sequence>
<dbReference type="AlphaFoldDB" id="A0A066V9E3"/>
<evidence type="ECO:0000313" key="3">
    <source>
        <dbReference type="EMBL" id="KDN35349.1"/>
    </source>
</evidence>
<dbReference type="GeneID" id="25267831"/>
<comment type="caution">
    <text evidence="3">The sequence shown here is derived from an EMBL/GenBank/DDBJ whole genome shotgun (WGS) entry which is preliminary data.</text>
</comment>
<dbReference type="STRING" id="1037660.A0A066V9E3"/>
<protein>
    <recommendedName>
        <fullName evidence="5">Secreted protein</fullName>
    </recommendedName>
</protein>
<proteinExistence type="predicted"/>
<dbReference type="EMBL" id="JMSN01000220">
    <property type="protein sequence ID" value="KDN35349.1"/>
    <property type="molecule type" value="Genomic_DNA"/>
</dbReference>
<gene>
    <name evidence="3" type="ORF">K437DRAFT_80329</name>
</gene>